<gene>
    <name evidence="18" type="primary">cnot3a</name>
</gene>
<evidence type="ECO:0000256" key="15">
    <source>
        <dbReference type="ARBA" id="ARBA00093549"/>
    </source>
</evidence>
<reference evidence="19" key="2">
    <citation type="journal article" date="2017" name="Sci. Adv.">
        <title>A tail of two voltages: Proteomic comparison of the three electric organs of the electric eel.</title>
        <authorList>
            <person name="Traeger L.L."/>
            <person name="Sabat G."/>
            <person name="Barrett-Wilt G.A."/>
            <person name="Wells G.B."/>
            <person name="Sussman M.R."/>
        </authorList>
    </citation>
    <scope>NUCLEOTIDE SEQUENCE [LARGE SCALE GENOMIC DNA]</scope>
</reference>
<dbReference type="Pfam" id="PF04065">
    <property type="entry name" value="Not3"/>
    <property type="match status" value="1"/>
</dbReference>
<reference evidence="19" key="1">
    <citation type="journal article" date="2014" name="Science">
        <title>Nonhuman genetics. Genomic basis for the convergent evolution of electric organs.</title>
        <authorList>
            <person name="Gallant J.R."/>
            <person name="Traeger L.L."/>
            <person name="Volkening J.D."/>
            <person name="Moffett H."/>
            <person name="Chen P.H."/>
            <person name="Novina C.D."/>
            <person name="Phillips G.N.Jr."/>
            <person name="Anand R."/>
            <person name="Wells G.B."/>
            <person name="Pinch M."/>
            <person name="Guth R."/>
            <person name="Unguez G.A."/>
            <person name="Albert J.S."/>
            <person name="Zakon H.H."/>
            <person name="Samanta M.P."/>
            <person name="Sussman M.R."/>
        </authorList>
    </citation>
    <scope>NUCLEOTIDE SEQUENCE [LARGE SCALE GENOMIC DNA]</scope>
</reference>
<evidence type="ECO:0000256" key="2">
    <source>
        <dbReference type="ARBA" id="ARBA00004201"/>
    </source>
</evidence>
<dbReference type="GO" id="GO:0006417">
    <property type="term" value="P:regulation of translation"/>
    <property type="evidence" value="ECO:0007669"/>
    <property type="project" value="UniProtKB-KW"/>
</dbReference>
<dbReference type="GO" id="GO:0031047">
    <property type="term" value="P:regulatory ncRNA-mediated gene silencing"/>
    <property type="evidence" value="ECO:0007669"/>
    <property type="project" value="UniProtKB-KW"/>
</dbReference>
<evidence type="ECO:0000256" key="1">
    <source>
        <dbReference type="ARBA" id="ARBA00004123"/>
    </source>
</evidence>
<keyword evidence="12" id="KW-0539">Nucleus</keyword>
<evidence type="ECO:0000256" key="9">
    <source>
        <dbReference type="ARBA" id="ARBA00023015"/>
    </source>
</evidence>
<protein>
    <recommendedName>
        <fullName evidence="13">CCR4-NOT transcription complex subunit 3</fullName>
    </recommendedName>
    <alternativeName>
        <fullName evidence="14">CCR4-associated factor 3</fullName>
    </alternativeName>
</protein>
<keyword evidence="7" id="KW-0597">Phosphoprotein</keyword>
<evidence type="ECO:0000256" key="13">
    <source>
        <dbReference type="ARBA" id="ARBA00071433"/>
    </source>
</evidence>
<evidence type="ECO:0000256" key="3">
    <source>
        <dbReference type="ARBA" id="ARBA00007682"/>
    </source>
</evidence>
<reference evidence="18" key="4">
    <citation type="submission" date="2025-08" db="UniProtKB">
        <authorList>
            <consortium name="Ensembl"/>
        </authorList>
    </citation>
    <scope>IDENTIFICATION</scope>
</reference>
<dbReference type="InterPro" id="IPR007282">
    <property type="entry name" value="NOT2/3/5_C"/>
</dbReference>
<dbReference type="GO" id="GO:0005634">
    <property type="term" value="C:nucleus"/>
    <property type="evidence" value="ECO:0007669"/>
    <property type="project" value="UniProtKB-SubCell"/>
</dbReference>
<keyword evidence="19" id="KW-1185">Reference proteome</keyword>
<dbReference type="Gene3D" id="2.30.30.1020">
    <property type="entry name" value="CCR4-NOT complex subunit 2/3/5, C-terminal domain"/>
    <property type="match status" value="1"/>
</dbReference>
<dbReference type="FunFam" id="2.30.30.1020:FF:000002">
    <property type="entry name" value="CCR4-NOT transcription complex subunit 3"/>
    <property type="match status" value="1"/>
</dbReference>
<keyword evidence="8" id="KW-0810">Translation regulation</keyword>
<evidence type="ECO:0000256" key="10">
    <source>
        <dbReference type="ARBA" id="ARBA00023158"/>
    </source>
</evidence>
<evidence type="ECO:0000256" key="8">
    <source>
        <dbReference type="ARBA" id="ARBA00022845"/>
    </source>
</evidence>
<evidence type="ECO:0000256" key="14">
    <source>
        <dbReference type="ARBA" id="ARBA00083548"/>
    </source>
</evidence>
<dbReference type="PIRSF" id="PIRSF005290">
    <property type="entry name" value="NOT_su_3_5"/>
    <property type="match status" value="1"/>
</dbReference>
<keyword evidence="4" id="KW-0217">Developmental protein</keyword>
<keyword evidence="6" id="KW-0678">Repressor</keyword>
<comment type="subcellular location">
    <subcellularLocation>
        <location evidence="2">Cytoplasm</location>
        <location evidence="2">P-body</location>
    </subcellularLocation>
    <subcellularLocation>
        <location evidence="1">Nucleus</location>
    </subcellularLocation>
</comment>
<name>A0A4W4HIF2_ELEEL</name>
<dbReference type="AlphaFoldDB" id="A0A4W4HIF2"/>
<keyword evidence="5" id="KW-0963">Cytoplasm</keyword>
<keyword evidence="10" id="KW-0943">RNA-mediated gene silencing</keyword>
<evidence type="ECO:0000259" key="17">
    <source>
        <dbReference type="Pfam" id="PF04153"/>
    </source>
</evidence>
<evidence type="ECO:0000256" key="11">
    <source>
        <dbReference type="ARBA" id="ARBA00023163"/>
    </source>
</evidence>
<comment type="subunit">
    <text evidence="15">Component of the CCR4-NOT complex; distinct complexes seem to exist that differ in the participation of probably mutually exclusive catalytic subunits. In the complex interacts directly with CNOT2. Interacts with TIP120B and NANOS2. Interacts with EBF1. Interacts in an RNA-independent manner with BICC1 (via KH domains).</text>
</comment>
<evidence type="ECO:0000256" key="4">
    <source>
        <dbReference type="ARBA" id="ARBA00022473"/>
    </source>
</evidence>
<dbReference type="GO" id="GO:0006355">
    <property type="term" value="P:regulation of DNA-templated transcription"/>
    <property type="evidence" value="ECO:0007669"/>
    <property type="project" value="InterPro"/>
</dbReference>
<reference evidence="18" key="3">
    <citation type="submission" date="2020-05" db="EMBL/GenBank/DDBJ databases">
        <title>Electrophorus electricus (electric eel) genome, fEleEle1, primary haplotype.</title>
        <authorList>
            <person name="Myers G."/>
            <person name="Meyer A."/>
            <person name="Fedrigo O."/>
            <person name="Formenti G."/>
            <person name="Rhie A."/>
            <person name="Tracey A."/>
            <person name="Sims Y."/>
            <person name="Jarvis E.D."/>
        </authorList>
    </citation>
    <scope>NUCLEOTIDE SEQUENCE [LARGE SCALE GENOMIC DNA]</scope>
</reference>
<sequence length="463" mass="54214">MADKRKLQGEIDRCLKKVAEGVEQFEDIWQKLHNAANANQKEKYEADLKKEIKKLQRLRDQIKTWVASNEIKDKRQLVENRKLIETQMERFKVVERETKTKAYSKEGLGLAQKVDPAQKEKEEAEQWLTNTIDTLNMQVDQFESEVESLSVQTRKKKGDKEKQDRIEELKRLIDRHRYHIRMLETILRMLDNDSVQVEAIHKIKDDVEYYIDSSQEPDFEENEFLYDDLDLEDIRKCVCVCVCVCGPEALSSLKAMAERAALGSGLDGQIPSLHLSDRGLFSGTSAPAGPPPAPQPAVTEVNLPPSLGACPLGPTPLSKEQLYQQAMQEAAWTHMPHPSDSERIRQYLMRNPCPTLPFHHQVPPQHSDSIEFYQRLSTETLFFIFYYLEGTKAQYLSAKALKKQSWRFHTKYMMWFQRHEEPKTITDEFEQGTYIYFDYEKWGQRKKEGFTFEYRYLEDRDLQ</sequence>
<dbReference type="Ensembl" id="ENSEEET00000051691.2">
    <property type="protein sequence ID" value="ENSEEEP00000051135.2"/>
    <property type="gene ID" value="ENSEEEG00000024007.2"/>
</dbReference>
<evidence type="ECO:0000256" key="7">
    <source>
        <dbReference type="ARBA" id="ARBA00022553"/>
    </source>
</evidence>
<dbReference type="InterPro" id="IPR007207">
    <property type="entry name" value="Not_N"/>
</dbReference>
<keyword evidence="11" id="KW-0804">Transcription</keyword>
<dbReference type="InterPro" id="IPR038635">
    <property type="entry name" value="CCR4-NOT_su2/3/5_C_sf"/>
</dbReference>
<evidence type="ECO:0000256" key="5">
    <source>
        <dbReference type="ARBA" id="ARBA00022490"/>
    </source>
</evidence>
<evidence type="ECO:0000256" key="12">
    <source>
        <dbReference type="ARBA" id="ARBA00023242"/>
    </source>
</evidence>
<feature type="domain" description="NOT2/NOT3/NOT5 C-terminal" evidence="17">
    <location>
        <begin position="332"/>
        <end position="457"/>
    </location>
</feature>
<feature type="domain" description="CCR4-Not complex component Not N-terminal" evidence="16">
    <location>
        <begin position="4"/>
        <end position="232"/>
    </location>
</feature>
<dbReference type="GeneTree" id="ENSGT00390000014743"/>
<proteinExistence type="inferred from homology"/>
<accession>A0A4W4HIF2</accession>
<reference evidence="18" key="5">
    <citation type="submission" date="2025-09" db="UniProtKB">
        <authorList>
            <consortium name="Ensembl"/>
        </authorList>
    </citation>
    <scope>IDENTIFICATION</scope>
</reference>
<dbReference type="GO" id="GO:2000036">
    <property type="term" value="P:regulation of stem cell population maintenance"/>
    <property type="evidence" value="ECO:0007669"/>
    <property type="project" value="UniProtKB-ARBA"/>
</dbReference>
<evidence type="ECO:0000313" key="18">
    <source>
        <dbReference type="Ensembl" id="ENSEEEP00000051135.2"/>
    </source>
</evidence>
<evidence type="ECO:0000313" key="19">
    <source>
        <dbReference type="Proteomes" id="UP000314983"/>
    </source>
</evidence>
<evidence type="ECO:0000256" key="6">
    <source>
        <dbReference type="ARBA" id="ARBA00022491"/>
    </source>
</evidence>
<dbReference type="InterPro" id="IPR040168">
    <property type="entry name" value="Not2/3/5"/>
</dbReference>
<dbReference type="PANTHER" id="PTHR23326">
    <property type="entry name" value="CCR4 NOT-RELATED"/>
    <property type="match status" value="1"/>
</dbReference>
<dbReference type="Pfam" id="PF04153">
    <property type="entry name" value="NOT2_3_5_C"/>
    <property type="match status" value="1"/>
</dbReference>
<dbReference type="GO" id="GO:0005829">
    <property type="term" value="C:cytosol"/>
    <property type="evidence" value="ECO:0007669"/>
    <property type="project" value="UniProtKB-ARBA"/>
</dbReference>
<organism evidence="18 19">
    <name type="scientific">Electrophorus electricus</name>
    <name type="common">Electric eel</name>
    <name type="synonym">Gymnotus electricus</name>
    <dbReference type="NCBI Taxonomy" id="8005"/>
    <lineage>
        <taxon>Eukaryota</taxon>
        <taxon>Metazoa</taxon>
        <taxon>Chordata</taxon>
        <taxon>Craniata</taxon>
        <taxon>Vertebrata</taxon>
        <taxon>Euteleostomi</taxon>
        <taxon>Actinopterygii</taxon>
        <taxon>Neopterygii</taxon>
        <taxon>Teleostei</taxon>
        <taxon>Ostariophysi</taxon>
        <taxon>Gymnotiformes</taxon>
        <taxon>Gymnotoidei</taxon>
        <taxon>Gymnotidae</taxon>
        <taxon>Electrophorus</taxon>
    </lineage>
</organism>
<dbReference type="GO" id="GO:0000932">
    <property type="term" value="C:P-body"/>
    <property type="evidence" value="ECO:0007669"/>
    <property type="project" value="UniProtKB-SubCell"/>
</dbReference>
<dbReference type="GO" id="GO:0030015">
    <property type="term" value="C:CCR4-NOT core complex"/>
    <property type="evidence" value="ECO:0007669"/>
    <property type="project" value="InterPro"/>
</dbReference>
<dbReference type="Proteomes" id="UP000314983">
    <property type="component" value="Chromosome 10"/>
</dbReference>
<comment type="similarity">
    <text evidence="3">Belongs to the CNOT2/3/5 family.</text>
</comment>
<dbReference type="InterPro" id="IPR012270">
    <property type="entry name" value="CCR4-NOT_su3/5"/>
</dbReference>
<keyword evidence="9" id="KW-0805">Transcription regulation</keyword>
<evidence type="ECO:0000259" key="16">
    <source>
        <dbReference type="Pfam" id="PF04065"/>
    </source>
</evidence>